<organism evidence="2 3">
    <name type="scientific">Candidatus Yonathbacteria bacterium RIFCSPHIGHO2_01_FULL_51_10</name>
    <dbReference type="NCBI Taxonomy" id="1802723"/>
    <lineage>
        <taxon>Bacteria</taxon>
        <taxon>Candidatus Yonathiibacteriota</taxon>
    </lineage>
</organism>
<proteinExistence type="predicted"/>
<sequence>MTTAILFAPTVVGAAILFGHDAHAKNYTLTATPLAAATLTGWSELGDNVLGAFATIRPTNSSATSTEVLLLPCVDGRPCVNISAEEPSLFTGVFSLFREPYTLAVDGASADEVLDAANTLCRAPRDRFSGSASLTATFDIVTTDAIMSTAYTALSCTTLLPGNSRSPFLYRLSLAGVFPSN</sequence>
<evidence type="ECO:0000313" key="2">
    <source>
        <dbReference type="EMBL" id="OHA79892.1"/>
    </source>
</evidence>
<evidence type="ECO:0000256" key="1">
    <source>
        <dbReference type="SAM" id="SignalP"/>
    </source>
</evidence>
<comment type="caution">
    <text evidence="2">The sequence shown here is derived from an EMBL/GenBank/DDBJ whole genome shotgun (WGS) entry which is preliminary data.</text>
</comment>
<dbReference type="EMBL" id="MHUS01000040">
    <property type="protein sequence ID" value="OHA79892.1"/>
    <property type="molecule type" value="Genomic_DNA"/>
</dbReference>
<name>A0A1G2S5P7_9BACT</name>
<dbReference type="AlphaFoldDB" id="A0A1G2S5P7"/>
<feature type="chain" id="PRO_5009584333" evidence="1">
    <location>
        <begin position="25"/>
        <end position="181"/>
    </location>
</feature>
<protein>
    <submittedName>
        <fullName evidence="2">Uncharacterized protein</fullName>
    </submittedName>
</protein>
<gene>
    <name evidence="2" type="ORF">A2675_01480</name>
</gene>
<feature type="signal peptide" evidence="1">
    <location>
        <begin position="1"/>
        <end position="24"/>
    </location>
</feature>
<keyword evidence="1" id="KW-0732">Signal</keyword>
<accession>A0A1G2S5P7</accession>
<evidence type="ECO:0000313" key="3">
    <source>
        <dbReference type="Proteomes" id="UP000176997"/>
    </source>
</evidence>
<dbReference type="Proteomes" id="UP000176997">
    <property type="component" value="Unassembled WGS sequence"/>
</dbReference>
<reference evidence="2 3" key="1">
    <citation type="journal article" date="2016" name="Nat. Commun.">
        <title>Thousands of microbial genomes shed light on interconnected biogeochemical processes in an aquifer system.</title>
        <authorList>
            <person name="Anantharaman K."/>
            <person name="Brown C.T."/>
            <person name="Hug L.A."/>
            <person name="Sharon I."/>
            <person name="Castelle C.J."/>
            <person name="Probst A.J."/>
            <person name="Thomas B.C."/>
            <person name="Singh A."/>
            <person name="Wilkins M.J."/>
            <person name="Karaoz U."/>
            <person name="Brodie E.L."/>
            <person name="Williams K.H."/>
            <person name="Hubbard S.S."/>
            <person name="Banfield J.F."/>
        </authorList>
    </citation>
    <scope>NUCLEOTIDE SEQUENCE [LARGE SCALE GENOMIC DNA]</scope>
</reference>